<sequence>MQTSRSSSSGVMTIKSEQKSRRVLCGSVVVPLEPSNPMDKDKRNNETRMVWLVVVMENLFLLQETVNFLLDGVVLTVQCFWCGEKQFVSHGSNNFVISCRTDGKRWFTHQAHHHNNEEEDQCLKNCKTES</sequence>
<dbReference type="AlphaFoldDB" id="D7MNJ3"/>
<name>D7MNJ3_ARALL</name>
<reference evidence="2" key="1">
    <citation type="journal article" date="2011" name="Nat. Genet.">
        <title>The Arabidopsis lyrata genome sequence and the basis of rapid genome size change.</title>
        <authorList>
            <person name="Hu T.T."/>
            <person name="Pattyn P."/>
            <person name="Bakker E.G."/>
            <person name="Cao J."/>
            <person name="Cheng J.-F."/>
            <person name="Clark R.M."/>
            <person name="Fahlgren N."/>
            <person name="Fawcett J.A."/>
            <person name="Grimwood J."/>
            <person name="Gundlach H."/>
            <person name="Haberer G."/>
            <person name="Hollister J.D."/>
            <person name="Ossowski S."/>
            <person name="Ottilar R.P."/>
            <person name="Salamov A.A."/>
            <person name="Schneeberger K."/>
            <person name="Spannagl M."/>
            <person name="Wang X."/>
            <person name="Yang L."/>
            <person name="Nasrallah M.E."/>
            <person name="Bergelson J."/>
            <person name="Carrington J.C."/>
            <person name="Gaut B.S."/>
            <person name="Schmutz J."/>
            <person name="Mayer K.F.X."/>
            <person name="Van de Peer Y."/>
            <person name="Grigoriev I.V."/>
            <person name="Nordborg M."/>
            <person name="Weigel D."/>
            <person name="Guo Y.-L."/>
        </authorList>
    </citation>
    <scope>NUCLEOTIDE SEQUENCE [LARGE SCALE GENOMIC DNA]</scope>
    <source>
        <strain evidence="2">cv. MN47</strain>
    </source>
</reference>
<dbReference type="Proteomes" id="UP000008694">
    <property type="component" value="Unassembled WGS sequence"/>
</dbReference>
<organism evidence="2">
    <name type="scientific">Arabidopsis lyrata subsp. lyrata</name>
    <name type="common">Lyre-leaved rock-cress</name>
    <dbReference type="NCBI Taxonomy" id="81972"/>
    <lineage>
        <taxon>Eukaryota</taxon>
        <taxon>Viridiplantae</taxon>
        <taxon>Streptophyta</taxon>
        <taxon>Embryophyta</taxon>
        <taxon>Tracheophyta</taxon>
        <taxon>Spermatophyta</taxon>
        <taxon>Magnoliopsida</taxon>
        <taxon>eudicotyledons</taxon>
        <taxon>Gunneridae</taxon>
        <taxon>Pentapetalae</taxon>
        <taxon>rosids</taxon>
        <taxon>malvids</taxon>
        <taxon>Brassicales</taxon>
        <taxon>Brassicaceae</taxon>
        <taxon>Camelineae</taxon>
        <taxon>Arabidopsis</taxon>
    </lineage>
</organism>
<evidence type="ECO:0000313" key="1">
    <source>
        <dbReference type="EMBL" id="EFH41652.1"/>
    </source>
</evidence>
<evidence type="ECO:0000313" key="2">
    <source>
        <dbReference type="Proteomes" id="UP000008694"/>
    </source>
</evidence>
<keyword evidence="2" id="KW-1185">Reference proteome</keyword>
<gene>
    <name evidence="1" type="ORF">ARALYDRAFT_683768</name>
</gene>
<accession>D7MNJ3</accession>
<dbReference type="HOGENOM" id="CLU_1941000_0_0_1"/>
<protein>
    <submittedName>
        <fullName evidence="1">Predicted protein</fullName>
    </submittedName>
</protein>
<dbReference type="Gramene" id="Al_scaffold_0008_588">
    <property type="protein sequence ID" value="Al_scaffold_0008_588"/>
    <property type="gene ID" value="Al_scaffold_0008_588"/>
</dbReference>
<proteinExistence type="predicted"/>
<dbReference type="EMBL" id="GL348720">
    <property type="protein sequence ID" value="EFH41652.1"/>
    <property type="molecule type" value="Genomic_DNA"/>
</dbReference>